<organism evidence="1 2">
    <name type="scientific">Bremia lactucae</name>
    <name type="common">Lettuce downy mildew</name>
    <dbReference type="NCBI Taxonomy" id="4779"/>
    <lineage>
        <taxon>Eukaryota</taxon>
        <taxon>Sar</taxon>
        <taxon>Stramenopiles</taxon>
        <taxon>Oomycota</taxon>
        <taxon>Peronosporomycetes</taxon>
        <taxon>Peronosporales</taxon>
        <taxon>Peronosporaceae</taxon>
        <taxon>Bremia</taxon>
    </lineage>
</organism>
<evidence type="ECO:0000313" key="1">
    <source>
        <dbReference type="EMBL" id="TDH67058.1"/>
    </source>
</evidence>
<comment type="caution">
    <text evidence="1">The sequence shown here is derived from an EMBL/GenBank/DDBJ whole genome shotgun (WGS) entry which is preliminary data.</text>
</comment>
<dbReference type="RefSeq" id="XP_067816557.1">
    <property type="nucleotide sequence ID" value="XM_067966497.1"/>
</dbReference>
<dbReference type="Proteomes" id="UP000294530">
    <property type="component" value="Unassembled WGS sequence"/>
</dbReference>
<dbReference type="InterPro" id="IPR001969">
    <property type="entry name" value="Aspartic_peptidase_AS"/>
</dbReference>
<gene>
    <name evidence="1" type="ORF">CCR75_008445</name>
</gene>
<sequence>MGELDRSSYFMRGLLSSTHVPSVYEITLEYDRLHNVRGKSNRSQYMCSTDHVHLQVNFILINQLYHCVPPHAQENDPEPTEIDSGFTRHHFLIIFWEIVEGEEISTSAIKAIHPENKLVRKQGIFNGTPVTIMFDSGATYNVLHPGLVQNMTHSGIATIVFDRYKFCIYKSWNNHWALKGRGLKKYQPQFNRQSHDILFPYDCVPSMSSNREPITDIAVEVAAVDFERKAKIPEYDEVYLVKKSVLLFQKVIRYCNRSVLF</sequence>
<keyword evidence="2" id="KW-1185">Reference proteome</keyword>
<dbReference type="AlphaFoldDB" id="A0A976FI55"/>
<protein>
    <submittedName>
        <fullName evidence="1">Uncharacterized protein</fullName>
    </submittedName>
</protein>
<dbReference type="EMBL" id="SHOA02000006">
    <property type="protein sequence ID" value="TDH67058.1"/>
    <property type="molecule type" value="Genomic_DNA"/>
</dbReference>
<name>A0A976FI55_BRELC</name>
<dbReference type="GO" id="GO:0004190">
    <property type="term" value="F:aspartic-type endopeptidase activity"/>
    <property type="evidence" value="ECO:0007669"/>
    <property type="project" value="InterPro"/>
</dbReference>
<accession>A0A976FI55</accession>
<proteinExistence type="predicted"/>
<evidence type="ECO:0000313" key="2">
    <source>
        <dbReference type="Proteomes" id="UP000294530"/>
    </source>
</evidence>
<dbReference type="GO" id="GO:0006508">
    <property type="term" value="P:proteolysis"/>
    <property type="evidence" value="ECO:0007669"/>
    <property type="project" value="InterPro"/>
</dbReference>
<dbReference type="GeneID" id="94352168"/>
<dbReference type="PROSITE" id="PS00141">
    <property type="entry name" value="ASP_PROTEASE"/>
    <property type="match status" value="1"/>
</dbReference>
<dbReference type="KEGG" id="blac:94352168"/>
<dbReference type="OrthoDB" id="121136at2759"/>
<reference evidence="1 2" key="1">
    <citation type="journal article" date="2021" name="Genome Biol.">
        <title>AFLAP: assembly-free linkage analysis pipeline using k-mers from genome sequencing data.</title>
        <authorList>
            <person name="Fletcher K."/>
            <person name="Zhang L."/>
            <person name="Gil J."/>
            <person name="Han R."/>
            <person name="Cavanaugh K."/>
            <person name="Michelmore R."/>
        </authorList>
    </citation>
    <scope>NUCLEOTIDE SEQUENCE [LARGE SCALE GENOMIC DNA]</scope>
    <source>
        <strain evidence="1 2">SF5</strain>
    </source>
</reference>